<keyword evidence="4" id="KW-0443">Lipid metabolism</keyword>
<dbReference type="CDD" id="cd06558">
    <property type="entry name" value="crotonase-like"/>
    <property type="match status" value="1"/>
</dbReference>
<dbReference type="STRING" id="406100.SAMN04488052_1145"/>
<evidence type="ECO:0000256" key="3">
    <source>
        <dbReference type="ARBA" id="ARBA00022946"/>
    </source>
</evidence>
<evidence type="ECO:0000256" key="5">
    <source>
        <dbReference type="ARBA" id="ARBA00037410"/>
    </source>
</evidence>
<dbReference type="GO" id="GO:0016836">
    <property type="term" value="F:hydro-lyase activity"/>
    <property type="evidence" value="ECO:0007669"/>
    <property type="project" value="TreeGrafter"/>
</dbReference>
<dbReference type="SUPFAM" id="SSF52096">
    <property type="entry name" value="ClpP/crotonase"/>
    <property type="match status" value="1"/>
</dbReference>
<dbReference type="AlphaFoldDB" id="A0A1H8VNI5"/>
<organism evidence="7 8">
    <name type="scientific">Aquisalimonas asiatica</name>
    <dbReference type="NCBI Taxonomy" id="406100"/>
    <lineage>
        <taxon>Bacteria</taxon>
        <taxon>Pseudomonadati</taxon>
        <taxon>Pseudomonadota</taxon>
        <taxon>Gammaproteobacteria</taxon>
        <taxon>Chromatiales</taxon>
        <taxon>Ectothiorhodospiraceae</taxon>
        <taxon>Aquisalimonas</taxon>
    </lineage>
</organism>
<dbReference type="InterPro" id="IPR029045">
    <property type="entry name" value="ClpP/crotonase-like_dom_sf"/>
</dbReference>
<dbReference type="PANTHER" id="PTHR43602:SF1">
    <property type="entry name" value="ENOYL-COA HYDRATASE DOMAIN-CONTAINING PROTEIN 3, MITOCHONDRIAL"/>
    <property type="match status" value="1"/>
</dbReference>
<protein>
    <recommendedName>
        <fullName evidence="6">Enoyl-CoA hydratase domain-containing protein 3, mitochondrial</fullName>
    </recommendedName>
</protein>
<dbReference type="Gene3D" id="1.10.12.10">
    <property type="entry name" value="Lyase 2-enoyl-coa Hydratase, Chain A, domain 2"/>
    <property type="match status" value="1"/>
</dbReference>
<proteinExistence type="inferred from homology"/>
<evidence type="ECO:0000256" key="2">
    <source>
        <dbReference type="ARBA" id="ARBA00022832"/>
    </source>
</evidence>
<accession>A0A1H8VNI5</accession>
<keyword evidence="8" id="KW-1185">Reference proteome</keyword>
<keyword evidence="3" id="KW-0809">Transit peptide</keyword>
<dbReference type="Pfam" id="PF00378">
    <property type="entry name" value="ECH_1"/>
    <property type="match status" value="1"/>
</dbReference>
<comment type="function">
    <text evidence="5">May play a role in fatty acid biosynthesis and insulin sensitivity.</text>
</comment>
<dbReference type="InterPro" id="IPR001753">
    <property type="entry name" value="Enoyl-CoA_hydra/iso"/>
</dbReference>
<gene>
    <name evidence="7" type="ORF">SAMN04488052_1145</name>
</gene>
<dbReference type="RefSeq" id="WP_091646408.1">
    <property type="nucleotide sequence ID" value="NZ_FOEG01000014.1"/>
</dbReference>
<dbReference type="OrthoDB" id="9807606at2"/>
<evidence type="ECO:0000313" key="8">
    <source>
        <dbReference type="Proteomes" id="UP000199657"/>
    </source>
</evidence>
<name>A0A1H8VNI5_9GAMM</name>
<dbReference type="InterPro" id="IPR052377">
    <property type="entry name" value="Mitochondrial_ECH-domain"/>
</dbReference>
<sequence>MSQPAPEKTSPIRVTHDGAVARVAFDEPERYNPLRGDVIDALHGALDVIAEDDTVRVVILEAEGKAFCAGHDLREVRGMDDREAHRELFDRCSAFMQRVVNLPQPVIARVQGIATAAGCQLVATADLAVAGRSARFATSGINLGLFCSTPAVAVSRVVPRKAALEMLFTGDFVDADEARRIGLVNHVVDDDALADTTDELAAKIAAKPPEAIQAGKALFYRQSSADLADAYADASRTMACNMDTDAAREGVDAFLEKRKPRW</sequence>
<dbReference type="Gene3D" id="3.90.226.10">
    <property type="entry name" value="2-enoyl-CoA Hydratase, Chain A, domain 1"/>
    <property type="match status" value="1"/>
</dbReference>
<dbReference type="InterPro" id="IPR014748">
    <property type="entry name" value="Enoyl-CoA_hydra_C"/>
</dbReference>
<reference evidence="7 8" key="1">
    <citation type="submission" date="2016-10" db="EMBL/GenBank/DDBJ databases">
        <authorList>
            <person name="de Groot N.N."/>
        </authorList>
    </citation>
    <scope>NUCLEOTIDE SEQUENCE [LARGE SCALE GENOMIC DNA]</scope>
    <source>
        <strain evidence="7 8">CGMCC 1.6291</strain>
    </source>
</reference>
<keyword evidence="2" id="KW-0276">Fatty acid metabolism</keyword>
<evidence type="ECO:0000313" key="7">
    <source>
        <dbReference type="EMBL" id="SEP17012.1"/>
    </source>
</evidence>
<evidence type="ECO:0000256" key="6">
    <source>
        <dbReference type="ARBA" id="ARBA00040545"/>
    </source>
</evidence>
<dbReference type="NCBIfam" id="NF006008">
    <property type="entry name" value="PRK08139.1"/>
    <property type="match status" value="1"/>
</dbReference>
<dbReference type="PANTHER" id="PTHR43602">
    <property type="match status" value="1"/>
</dbReference>
<dbReference type="EMBL" id="FOEG01000014">
    <property type="protein sequence ID" value="SEP17012.1"/>
    <property type="molecule type" value="Genomic_DNA"/>
</dbReference>
<dbReference type="GO" id="GO:0006631">
    <property type="term" value="P:fatty acid metabolic process"/>
    <property type="evidence" value="ECO:0007669"/>
    <property type="project" value="UniProtKB-KW"/>
</dbReference>
<comment type="similarity">
    <text evidence="1">Belongs to the enoyl-CoA hydratase/isomerase family.</text>
</comment>
<evidence type="ECO:0000256" key="4">
    <source>
        <dbReference type="ARBA" id="ARBA00023098"/>
    </source>
</evidence>
<evidence type="ECO:0000256" key="1">
    <source>
        <dbReference type="ARBA" id="ARBA00005254"/>
    </source>
</evidence>
<dbReference type="Proteomes" id="UP000199657">
    <property type="component" value="Unassembled WGS sequence"/>
</dbReference>